<organism evidence="2 3">
    <name type="scientific">Tissierella carlieri</name>
    <dbReference type="NCBI Taxonomy" id="689904"/>
    <lineage>
        <taxon>Bacteria</taxon>
        <taxon>Bacillati</taxon>
        <taxon>Bacillota</taxon>
        <taxon>Tissierellia</taxon>
        <taxon>Tissierellales</taxon>
        <taxon>Tissierellaceae</taxon>
        <taxon>Tissierella</taxon>
    </lineage>
</organism>
<dbReference type="RefSeq" id="WP_256312993.1">
    <property type="nucleotide sequence ID" value="NZ_JANGAC010000024.1"/>
</dbReference>
<keyword evidence="3" id="KW-1185">Reference proteome</keyword>
<feature type="transmembrane region" description="Helical" evidence="1">
    <location>
        <begin position="119"/>
        <end position="145"/>
    </location>
</feature>
<sequence length="234" mass="26692">MNAFILKIIMAILMVFDHVASVIGNAPIWFTWLGRLVAPIFFYLVVEGFFHTSNRKKYALRLYLWSITMFAGSALLSILVPSAPYIKNNIFLSLAHGVTMLIGIDYIKTSKNYKKGLPLAIIFGVLGLITEASILGVLMFLIFYFCRDKKILLSTVYVLVFTLLIVPISLNAGEGTVYEKLLLYDPQILMIFAVPFILLYNGERGPNNKFTKYFFYVFYPLHLWILAIIKAFMV</sequence>
<reference evidence="2 3" key="1">
    <citation type="submission" date="2022-06" db="EMBL/GenBank/DDBJ databases">
        <title>Isolation of gut microbiota from human fecal samples.</title>
        <authorList>
            <person name="Pamer E.G."/>
            <person name="Barat B."/>
            <person name="Waligurski E."/>
            <person name="Medina S."/>
            <person name="Paddock L."/>
            <person name="Mostad J."/>
        </authorList>
    </citation>
    <scope>NUCLEOTIDE SEQUENCE [LARGE SCALE GENOMIC DNA]</scope>
    <source>
        <strain evidence="2 3">DFI.7.95</strain>
    </source>
</reference>
<feature type="transmembrane region" description="Helical" evidence="1">
    <location>
        <begin position="5"/>
        <end position="23"/>
    </location>
</feature>
<keyword evidence="1" id="KW-0472">Membrane</keyword>
<dbReference type="EMBL" id="JANGAC010000024">
    <property type="protein sequence ID" value="MCQ4925571.1"/>
    <property type="molecule type" value="Genomic_DNA"/>
</dbReference>
<evidence type="ECO:0000313" key="3">
    <source>
        <dbReference type="Proteomes" id="UP001524478"/>
    </source>
</evidence>
<evidence type="ECO:0000256" key="1">
    <source>
        <dbReference type="SAM" id="Phobius"/>
    </source>
</evidence>
<comment type="caution">
    <text evidence="2">The sequence shown here is derived from an EMBL/GenBank/DDBJ whole genome shotgun (WGS) entry which is preliminary data.</text>
</comment>
<evidence type="ECO:0000313" key="2">
    <source>
        <dbReference type="EMBL" id="MCQ4925571.1"/>
    </source>
</evidence>
<name>A0ABT1SGF5_9FIRM</name>
<proteinExistence type="predicted"/>
<feature type="transmembrane region" description="Helical" evidence="1">
    <location>
        <begin position="182"/>
        <end position="201"/>
    </location>
</feature>
<feature type="transmembrane region" description="Helical" evidence="1">
    <location>
        <begin position="29"/>
        <end position="50"/>
    </location>
</feature>
<feature type="transmembrane region" description="Helical" evidence="1">
    <location>
        <begin position="213"/>
        <end position="233"/>
    </location>
</feature>
<dbReference type="Pfam" id="PF05857">
    <property type="entry name" value="TraX"/>
    <property type="match status" value="1"/>
</dbReference>
<dbReference type="Proteomes" id="UP001524478">
    <property type="component" value="Unassembled WGS sequence"/>
</dbReference>
<dbReference type="InterPro" id="IPR008875">
    <property type="entry name" value="TraX"/>
</dbReference>
<accession>A0ABT1SGF5</accession>
<keyword evidence="1" id="KW-0812">Transmembrane</keyword>
<gene>
    <name evidence="2" type="ORF">NE686_20920</name>
</gene>
<feature type="transmembrane region" description="Helical" evidence="1">
    <location>
        <begin position="151"/>
        <end position="170"/>
    </location>
</feature>
<feature type="transmembrane region" description="Helical" evidence="1">
    <location>
        <begin position="62"/>
        <end position="83"/>
    </location>
</feature>
<protein>
    <submittedName>
        <fullName evidence="2">Conjugal transfer protein TraX</fullName>
    </submittedName>
</protein>
<keyword evidence="1" id="KW-1133">Transmembrane helix</keyword>